<reference evidence="8" key="1">
    <citation type="submission" date="2016-10" db="EMBL/GenBank/DDBJ databases">
        <authorList>
            <person name="Varghese N."/>
            <person name="Submissions S."/>
        </authorList>
    </citation>
    <scope>NUCLEOTIDE SEQUENCE [LARGE SCALE GENOMIC DNA]</scope>
    <source>
        <strain evidence="8">PL19</strain>
    </source>
</reference>
<dbReference type="PROSITE" id="PS51192">
    <property type="entry name" value="HELICASE_ATP_BIND_1"/>
    <property type="match status" value="1"/>
</dbReference>
<evidence type="ECO:0000256" key="2">
    <source>
        <dbReference type="ARBA" id="ARBA00022840"/>
    </source>
</evidence>
<feature type="coiled-coil region" evidence="3">
    <location>
        <begin position="1205"/>
        <end position="1232"/>
    </location>
</feature>
<feature type="compositionally biased region" description="Low complexity" evidence="4">
    <location>
        <begin position="1635"/>
        <end position="1653"/>
    </location>
</feature>
<dbReference type="PANTHER" id="PTHR47962">
    <property type="entry name" value="ATP-DEPENDENT HELICASE LHR-RELATED-RELATED"/>
    <property type="match status" value="1"/>
</dbReference>
<evidence type="ECO:0000313" key="7">
    <source>
        <dbReference type="EMBL" id="SFL22694.1"/>
    </source>
</evidence>
<dbReference type="CDD" id="cd17923">
    <property type="entry name" value="DEXHc_Hrq1-like"/>
    <property type="match status" value="1"/>
</dbReference>
<dbReference type="GO" id="GO:0003677">
    <property type="term" value="F:DNA binding"/>
    <property type="evidence" value="ECO:0007669"/>
    <property type="project" value="TreeGrafter"/>
</dbReference>
<dbReference type="Pfam" id="PF00270">
    <property type="entry name" value="DEAD"/>
    <property type="match status" value="1"/>
</dbReference>
<dbReference type="RefSeq" id="WP_093851075.1">
    <property type="nucleotide sequence ID" value="NZ_FOSG01000015.1"/>
</dbReference>
<gene>
    <name evidence="7" type="ORF">SAMN05192584_11518</name>
</gene>
<keyword evidence="8" id="KW-1185">Reference proteome</keyword>
<dbReference type="InterPro" id="IPR018973">
    <property type="entry name" value="MZB"/>
</dbReference>
<evidence type="ECO:0000313" key="8">
    <source>
        <dbReference type="Proteomes" id="UP000198928"/>
    </source>
</evidence>
<dbReference type="SMART" id="SM00487">
    <property type="entry name" value="DEXDc"/>
    <property type="match status" value="1"/>
</dbReference>
<keyword evidence="3" id="KW-0175">Coiled coil</keyword>
<dbReference type="Pfam" id="PF09369">
    <property type="entry name" value="MZB"/>
    <property type="match status" value="1"/>
</dbReference>
<dbReference type="EMBL" id="FOSG01000015">
    <property type="protein sequence ID" value="SFL22694.1"/>
    <property type="molecule type" value="Genomic_DNA"/>
</dbReference>
<keyword evidence="2" id="KW-0067">ATP-binding</keyword>
<evidence type="ECO:0000256" key="3">
    <source>
        <dbReference type="SAM" id="Coils"/>
    </source>
</evidence>
<dbReference type="SMART" id="SM00490">
    <property type="entry name" value="HELICc"/>
    <property type="match status" value="1"/>
</dbReference>
<feature type="domain" description="Helicase C-terminal" evidence="6">
    <location>
        <begin position="912"/>
        <end position="1077"/>
    </location>
</feature>
<accession>A0A1I4FY42</accession>
<evidence type="ECO:0000259" key="6">
    <source>
        <dbReference type="PROSITE" id="PS51194"/>
    </source>
</evidence>
<dbReference type="OrthoDB" id="3197455at2"/>
<organism evidence="7 8">
    <name type="scientific">Streptomyces pini</name>
    <dbReference type="NCBI Taxonomy" id="1520580"/>
    <lineage>
        <taxon>Bacteria</taxon>
        <taxon>Bacillati</taxon>
        <taxon>Actinomycetota</taxon>
        <taxon>Actinomycetes</taxon>
        <taxon>Kitasatosporales</taxon>
        <taxon>Streptomycetaceae</taxon>
        <taxon>Streptomyces</taxon>
    </lineage>
</organism>
<evidence type="ECO:0000259" key="5">
    <source>
        <dbReference type="PROSITE" id="PS51192"/>
    </source>
</evidence>
<protein>
    <recommendedName>
        <fullName evidence="9">ATP-dependent helicase YprA, contains C-terminal metal-binding DUF1998 domain</fullName>
    </recommendedName>
</protein>
<dbReference type="SUPFAM" id="SSF52540">
    <property type="entry name" value="P-loop containing nucleoside triphosphate hydrolases"/>
    <property type="match status" value="1"/>
</dbReference>
<keyword evidence="1" id="KW-0547">Nucleotide-binding</keyword>
<sequence>MDVFGVHHDLVTEYEAFTSSLVAVRDPRVETHLAEERRRKTRWPDPRLALNPGFRPGGTVAELCGDGLLHPLCRKYFKHKEHPGDPGSRTLALHQHQREAIEAADKGDSYVLTTGTGSGKSLTYIVPIVNQVLRHPNPDGISAIVVYPMNALANSQVHELERYLRWGVPEEDRKVTFARYTGQEDTEKKLQVLRDKPDILLTNYVMLEYILTRPDERRELIGAARGLRFLALDELHTYRGRQGADVALLVRRLRDACEAPDLQCVGTSATMATASTFDKAREEIAGIATRLFGTEIRPGRVIGETLERSTDPGRDAVPGVHPRGPLADAVRRAAADPADLPADYDALRGDPLAVWIEDTVGLTVEPSTGRLVRRSPLTIPEAAGRLADASGEPADVCHRAIETMLRAGAGVRHPKLGRPLFAFRLHQFLSKGDTVYTSFEPPGRRHLTSQYQVSVPGHPGRPLVPLHFCRDCGKEYLVATRPAEHGGDRFEAREDPDAPAAEGDGFLYVSEDRPWPDAHDQEAVFRRLPTSWVETDDDGHPSVTKTRAGDLPQEVWIAPDGRRTEPGTGLRAWWIGAPFRFCLHCRASYEQLRLKDLAKLGTFSAEGRSSAVSLISSRVVRSLRAQQGLKKAGRKLLTFVDNRQDASLQAGHFNDFALVTQIRGALYRALARAGKSGLTHDRLPQAVFDALDLPMDAYAKVPTARFRQRDLAHSALREVLAYRVYADLERGWRVTMPNLSQTGLLRFDYTDLAEIAAEPECWEGCHRLLTEDTPAHREQLARVLLDELRRSLAVEVDCLTQEGFDRLGSVSEAHLVSPWALSPREPRVRERLAYAGPGRAGSVADTVHFSGRGGYGRYLRRTGRFGAVPGRAGKRISVAEADAVIRDLMRVLRECGLLDAVEDERDGSLGHQLRSSALRWLPGDGTRPEPDPVRKTTDAEADVRVNTYFRDLYRDGAAGLTGIRAHEHTAQVDAKVRRDREEAFREGALDILYCSPTMELGVDIARLNAVGMRNVPPTPANYAQRSGRAGRGGEPALVTTYCSTGSPHDQYYFRRPGLMVSGSVTPPRLDLANEELIRSHVHSVWLAETGEYLGSRLTDILDADEPDEDGRWSLDLLPKVRRALDSEPARLRAISRAEEILAPLHGELSESSWWYDGWTEHTVRRALDSLDAACERWRRLYRTARTEVDQQHRRANDLSLNRRDRDRAAARRAEAENQLKLLRNEADSESYSDFYTYRYLASEGFLPGYSFPRLPIAAYVPGERSAGRYGQRNGAYIQRPRFIAVGEFGPGALIYHEGNRYAIDRVTVPMGDRPGQVATSDIRLCDACGYWHDRAEGADRCENCDTPLYRTLPKLMQLTQVHAEPRRRISSDEEERLKRGFRLRTVYRYAPGGAYETRVRDRHDGTPLAEVSYGDSATVRVLNLGYRGRDGKDGPAHGFWLDPASGRWLSESRATRLREESAEEESLASFDRAQRTLQVIPYAQDTKNIAVLRLAEPVDEITAVSLRYALERGIEAHFQLEDSELESEGLPDAEQRGRTLFVESAEGGAGVLRRLHDDEHALAEVAEEALRIIHYDRDGKDLDRAEGAAERCELGCYDCLLSYSNQGFHKRIDRHRAAPWLLRLLRSRTGDGSRPRPSAAPAASAVPAASAGAADEERPTTPVEAFLRLLADGGHRLPDETATEVADAVYHLPGGDVAVFLEHGEHGGHGGTGGARRLTEQDEYRMMDDGWLVIRAGAEPDWKDTVRAYPDVFGTGRDHRGGAR</sequence>
<dbReference type="PROSITE" id="PS51194">
    <property type="entry name" value="HELICASE_CTER"/>
    <property type="match status" value="1"/>
</dbReference>
<dbReference type="Pfam" id="PF00271">
    <property type="entry name" value="Helicase_C"/>
    <property type="match status" value="1"/>
</dbReference>
<feature type="region of interest" description="Disordered" evidence="4">
    <location>
        <begin position="1629"/>
        <end position="1659"/>
    </location>
</feature>
<dbReference type="InterPro" id="IPR001650">
    <property type="entry name" value="Helicase_C-like"/>
</dbReference>
<evidence type="ECO:0000256" key="1">
    <source>
        <dbReference type="ARBA" id="ARBA00022741"/>
    </source>
</evidence>
<dbReference type="Gene3D" id="3.40.50.300">
    <property type="entry name" value="P-loop containing nucleotide triphosphate hydrolases"/>
    <property type="match status" value="2"/>
</dbReference>
<dbReference type="InterPro" id="IPR011545">
    <property type="entry name" value="DEAD/DEAH_box_helicase_dom"/>
</dbReference>
<dbReference type="InterPro" id="IPR014001">
    <property type="entry name" value="Helicase_ATP-bd"/>
</dbReference>
<dbReference type="Proteomes" id="UP000198928">
    <property type="component" value="Unassembled WGS sequence"/>
</dbReference>
<dbReference type="PANTHER" id="PTHR47962:SF5">
    <property type="entry name" value="ATP-DEPENDENT HELICASE LHR-RELATED"/>
    <property type="match status" value="1"/>
</dbReference>
<proteinExistence type="predicted"/>
<feature type="domain" description="Helicase ATP-binding" evidence="5">
    <location>
        <begin position="101"/>
        <end position="271"/>
    </location>
</feature>
<name>A0A1I4FY42_9ACTN</name>
<dbReference type="InterPro" id="IPR052511">
    <property type="entry name" value="ATP-dep_Helicase"/>
</dbReference>
<dbReference type="GO" id="GO:0016887">
    <property type="term" value="F:ATP hydrolysis activity"/>
    <property type="evidence" value="ECO:0007669"/>
    <property type="project" value="TreeGrafter"/>
</dbReference>
<dbReference type="GO" id="GO:0005524">
    <property type="term" value="F:ATP binding"/>
    <property type="evidence" value="ECO:0007669"/>
    <property type="project" value="UniProtKB-KW"/>
</dbReference>
<evidence type="ECO:0008006" key="9">
    <source>
        <dbReference type="Google" id="ProtNLM"/>
    </source>
</evidence>
<dbReference type="InterPro" id="IPR027417">
    <property type="entry name" value="P-loop_NTPase"/>
</dbReference>
<evidence type="ECO:0000256" key="4">
    <source>
        <dbReference type="SAM" id="MobiDB-lite"/>
    </source>
</evidence>